<accession>A0A372GNP3</accession>
<dbReference type="AlphaFoldDB" id="A0A372GNP3"/>
<protein>
    <submittedName>
        <fullName evidence="1">Uncharacterized protein</fullName>
    </submittedName>
</protein>
<dbReference type="RefSeq" id="WP_117397474.1">
    <property type="nucleotide sequence ID" value="NZ_QVNQ01000001.1"/>
</dbReference>
<evidence type="ECO:0000313" key="1">
    <source>
        <dbReference type="EMBL" id="RFS87021.1"/>
    </source>
</evidence>
<keyword evidence="2" id="KW-1185">Reference proteome</keyword>
<reference evidence="1 2" key="1">
    <citation type="submission" date="2018-08" db="EMBL/GenBank/DDBJ databases">
        <title>Actinomadura spongicola sp. nov., isolated from marine sponge Leucetta chagosensis.</title>
        <authorList>
            <person name="Li L."/>
            <person name="Lin H.W."/>
        </authorList>
    </citation>
    <scope>NUCLEOTIDE SEQUENCE [LARGE SCALE GENOMIC DNA]</scope>
    <source>
        <strain evidence="1 2">LHW52907</strain>
    </source>
</reference>
<gene>
    <name evidence="1" type="ORF">D0T12_01845</name>
</gene>
<comment type="caution">
    <text evidence="1">The sequence shown here is derived from an EMBL/GenBank/DDBJ whole genome shotgun (WGS) entry which is preliminary data.</text>
</comment>
<sequence>MKRKTWAALLTGVALVGGGTVWEFSWRVWPPLPEVDQRVADAALPVIDQHLEAGRAVVWPTSMPARLRPRWFCAEVPIETERRGSQVRVSLAVHCGDYARVGASLVTHAGVSTHVLATLDHSGAVPVVRDVAEPGDGSEWRPAMERLFSRRALAEFDRRDRLGRYVEVPDTEAAQAFGLPPSTRARLYEL</sequence>
<organism evidence="1 2">
    <name type="scientific">Actinomadura spongiicola</name>
    <dbReference type="NCBI Taxonomy" id="2303421"/>
    <lineage>
        <taxon>Bacteria</taxon>
        <taxon>Bacillati</taxon>
        <taxon>Actinomycetota</taxon>
        <taxon>Actinomycetes</taxon>
        <taxon>Streptosporangiales</taxon>
        <taxon>Thermomonosporaceae</taxon>
        <taxon>Actinomadura</taxon>
    </lineage>
</organism>
<dbReference type="EMBL" id="QVNQ01000001">
    <property type="protein sequence ID" value="RFS87021.1"/>
    <property type="molecule type" value="Genomic_DNA"/>
</dbReference>
<dbReference type="OrthoDB" id="3537276at2"/>
<dbReference type="Proteomes" id="UP000262882">
    <property type="component" value="Unassembled WGS sequence"/>
</dbReference>
<proteinExistence type="predicted"/>
<name>A0A372GNP3_9ACTN</name>
<evidence type="ECO:0000313" key="2">
    <source>
        <dbReference type="Proteomes" id="UP000262882"/>
    </source>
</evidence>